<accession>A0AAQ5X487</accession>
<dbReference type="GeneTree" id="ENSGT01120000273040"/>
<organism evidence="2 3">
    <name type="scientific">Amphiprion ocellaris</name>
    <name type="common">Clown anemonefish</name>
    <dbReference type="NCBI Taxonomy" id="80972"/>
    <lineage>
        <taxon>Eukaryota</taxon>
        <taxon>Metazoa</taxon>
        <taxon>Chordata</taxon>
        <taxon>Craniata</taxon>
        <taxon>Vertebrata</taxon>
        <taxon>Euteleostomi</taxon>
        <taxon>Actinopterygii</taxon>
        <taxon>Neopterygii</taxon>
        <taxon>Teleostei</taxon>
        <taxon>Neoteleostei</taxon>
        <taxon>Acanthomorphata</taxon>
        <taxon>Ovalentaria</taxon>
        <taxon>Pomacentridae</taxon>
        <taxon>Amphiprion</taxon>
    </lineage>
</organism>
<reference evidence="2" key="3">
    <citation type="submission" date="2025-09" db="UniProtKB">
        <authorList>
            <consortium name="Ensembl"/>
        </authorList>
    </citation>
    <scope>IDENTIFICATION</scope>
</reference>
<feature type="domain" description="Ig-like" evidence="1">
    <location>
        <begin position="102"/>
        <end position="176"/>
    </location>
</feature>
<dbReference type="SMART" id="SM00408">
    <property type="entry name" value="IGc2"/>
    <property type="match status" value="1"/>
</dbReference>
<dbReference type="SMART" id="SM00406">
    <property type="entry name" value="IGv"/>
    <property type="match status" value="1"/>
</dbReference>
<dbReference type="Gene3D" id="2.60.40.10">
    <property type="entry name" value="Immunoglobulins"/>
    <property type="match status" value="3"/>
</dbReference>
<evidence type="ECO:0000313" key="3">
    <source>
        <dbReference type="Proteomes" id="UP001501940"/>
    </source>
</evidence>
<dbReference type="PANTHER" id="PTHR47633">
    <property type="entry name" value="IMMUNOGLOBULIN"/>
    <property type="match status" value="1"/>
</dbReference>
<evidence type="ECO:0000259" key="1">
    <source>
        <dbReference type="PROSITE" id="PS50835"/>
    </source>
</evidence>
<dbReference type="InterPro" id="IPR007110">
    <property type="entry name" value="Ig-like_dom"/>
</dbReference>
<dbReference type="InterPro" id="IPR013106">
    <property type="entry name" value="Ig_V-set"/>
</dbReference>
<dbReference type="SMART" id="SM00409">
    <property type="entry name" value="IG"/>
    <property type="match status" value="2"/>
</dbReference>
<protein>
    <recommendedName>
        <fullName evidence="1">Ig-like domain-containing protein</fullName>
    </recommendedName>
</protein>
<sequence>MSYQWAESVCTFQIQPSRNCIITASPDGSGLISMKSVKQEDSGLYSCRASNRFGEATCSAELVVFKQEQVVQKKGYKVSVTEQATESRLYQVDEDTVDGNVGSDVSMDCKVSGSQPMTITWFKDEQEIVSGVKFQPEFKDSSAMLRIAWLEKADSGVYTCRANNSAGFKETSGTLYVKGHQGLKEASSSSLELHSVKPSDSAKYTCQVSNDAGKVDCTTVLFVKGACLQCDVQPSQRLQYDSNILASCVCEETRGDQTRHQQ</sequence>
<dbReference type="AlphaFoldDB" id="A0AAQ5X487"/>
<dbReference type="InterPro" id="IPR003599">
    <property type="entry name" value="Ig_sub"/>
</dbReference>
<dbReference type="InterPro" id="IPR003598">
    <property type="entry name" value="Ig_sub2"/>
</dbReference>
<dbReference type="InterPro" id="IPR013783">
    <property type="entry name" value="Ig-like_fold"/>
</dbReference>
<feature type="domain" description="Ig-like" evidence="1">
    <location>
        <begin position="1"/>
        <end position="63"/>
    </location>
</feature>
<dbReference type="InterPro" id="IPR036179">
    <property type="entry name" value="Ig-like_dom_sf"/>
</dbReference>
<dbReference type="InterPro" id="IPR013098">
    <property type="entry name" value="Ig_I-set"/>
</dbReference>
<keyword evidence="3" id="KW-1185">Reference proteome</keyword>
<dbReference type="SUPFAM" id="SSF48726">
    <property type="entry name" value="Immunoglobulin"/>
    <property type="match status" value="3"/>
</dbReference>
<dbReference type="Ensembl" id="ENSAOCT00000064005.1">
    <property type="protein sequence ID" value="ENSAOCP00000035309.1"/>
    <property type="gene ID" value="ENSAOCG00000028017.1"/>
</dbReference>
<dbReference type="Proteomes" id="UP001501940">
    <property type="component" value="Chromosome 11"/>
</dbReference>
<reference evidence="2 3" key="1">
    <citation type="submission" date="2022-01" db="EMBL/GenBank/DDBJ databases">
        <title>A chromosome-scale genome assembly of the false clownfish, Amphiprion ocellaris.</title>
        <authorList>
            <person name="Ryu T."/>
        </authorList>
    </citation>
    <scope>NUCLEOTIDE SEQUENCE [LARGE SCALE GENOMIC DNA]</scope>
</reference>
<dbReference type="CDD" id="cd00096">
    <property type="entry name" value="Ig"/>
    <property type="match status" value="1"/>
</dbReference>
<dbReference type="Pfam" id="PF07679">
    <property type="entry name" value="I-set"/>
    <property type="match status" value="3"/>
</dbReference>
<evidence type="ECO:0000313" key="2">
    <source>
        <dbReference type="Ensembl" id="ENSAOCP00000035309.1"/>
    </source>
</evidence>
<proteinExistence type="predicted"/>
<name>A0AAQ5X487_AMPOC</name>
<reference evidence="2" key="2">
    <citation type="submission" date="2025-08" db="UniProtKB">
        <authorList>
            <consortium name="Ensembl"/>
        </authorList>
    </citation>
    <scope>IDENTIFICATION</scope>
</reference>
<dbReference type="PROSITE" id="PS50835">
    <property type="entry name" value="IG_LIKE"/>
    <property type="match status" value="2"/>
</dbReference>
<dbReference type="FunFam" id="2.60.40.10:FF:000022">
    <property type="entry name" value="Cardiac titin"/>
    <property type="match status" value="1"/>
</dbReference>